<sequence length="73" mass="7805">MKNQISKAARKLACFTGSSSASMLDELEEIDQEQVSIDGAVVVVPHACGADGNEHRYGTPYVSPWGNVTLVPQ</sequence>
<proteinExistence type="predicted"/>
<evidence type="ECO:0000313" key="1">
    <source>
        <dbReference type="EMBL" id="KKT36852.1"/>
    </source>
</evidence>
<comment type="caution">
    <text evidence="1">The sequence shown here is derived from an EMBL/GenBank/DDBJ whole genome shotgun (WGS) entry which is preliminary data.</text>
</comment>
<dbReference type="AlphaFoldDB" id="A0A837IA76"/>
<dbReference type="Proteomes" id="UP000033815">
    <property type="component" value="Unassembled WGS sequence"/>
</dbReference>
<evidence type="ECO:0000313" key="2">
    <source>
        <dbReference type="Proteomes" id="UP000033815"/>
    </source>
</evidence>
<dbReference type="EMBL" id="LCHP01000004">
    <property type="protein sequence ID" value="KKT36852.1"/>
    <property type="molecule type" value="Genomic_DNA"/>
</dbReference>
<reference evidence="1 2" key="1">
    <citation type="journal article" date="2015" name="Nature">
        <title>rRNA introns, odd ribosomes, and small enigmatic genomes across a large radiation of phyla.</title>
        <authorList>
            <person name="Brown C.T."/>
            <person name="Hug L.A."/>
            <person name="Thomas B.C."/>
            <person name="Sharon I."/>
            <person name="Castelle C.J."/>
            <person name="Singh A."/>
            <person name="Wilkins M.J."/>
            <person name="Williams K.H."/>
            <person name="Banfield J.F."/>
        </authorList>
    </citation>
    <scope>NUCLEOTIDE SEQUENCE [LARGE SCALE GENOMIC DNA]</scope>
</reference>
<organism evidence="1 2">
    <name type="scientific">Candidatus Nomurabacteria bacterium GW2011_GWB1_44_12</name>
    <dbReference type="NCBI Taxonomy" id="1618748"/>
    <lineage>
        <taxon>Bacteria</taxon>
        <taxon>Candidatus Nomuraibacteriota</taxon>
    </lineage>
</organism>
<gene>
    <name evidence="1" type="ORF">UW25_C0004G0180</name>
</gene>
<accession>A0A837IA76</accession>
<name>A0A837IA76_9BACT</name>
<protein>
    <submittedName>
        <fullName evidence="1">Uncharacterized protein</fullName>
    </submittedName>
</protein>